<feature type="transmembrane region" description="Helical" evidence="1">
    <location>
        <begin position="49"/>
        <end position="68"/>
    </location>
</feature>
<evidence type="ECO:0000313" key="2">
    <source>
        <dbReference type="EMBL" id="GIG40218.1"/>
    </source>
</evidence>
<reference evidence="2 3" key="1">
    <citation type="submission" date="2021-01" db="EMBL/GenBank/DDBJ databases">
        <title>Whole genome shotgun sequence of Cellulomonas phragmiteti NBRC 110785.</title>
        <authorList>
            <person name="Komaki H."/>
            <person name="Tamura T."/>
        </authorList>
    </citation>
    <scope>NUCLEOTIDE SEQUENCE [LARGE SCALE GENOMIC DNA]</scope>
    <source>
        <strain evidence="2 3">NBRC 110785</strain>
    </source>
</reference>
<keyword evidence="3" id="KW-1185">Reference proteome</keyword>
<dbReference type="Proteomes" id="UP000614741">
    <property type="component" value="Unassembled WGS sequence"/>
</dbReference>
<proteinExistence type="predicted"/>
<protein>
    <submittedName>
        <fullName evidence="2">Uncharacterized protein</fullName>
    </submittedName>
</protein>
<organism evidence="2 3">
    <name type="scientific">Cellulomonas phragmiteti</name>
    <dbReference type="NCBI Taxonomy" id="478780"/>
    <lineage>
        <taxon>Bacteria</taxon>
        <taxon>Bacillati</taxon>
        <taxon>Actinomycetota</taxon>
        <taxon>Actinomycetes</taxon>
        <taxon>Micrococcales</taxon>
        <taxon>Cellulomonadaceae</taxon>
        <taxon>Cellulomonas</taxon>
    </lineage>
</organism>
<feature type="transmembrane region" description="Helical" evidence="1">
    <location>
        <begin position="74"/>
        <end position="93"/>
    </location>
</feature>
<evidence type="ECO:0000256" key="1">
    <source>
        <dbReference type="SAM" id="Phobius"/>
    </source>
</evidence>
<comment type="caution">
    <text evidence="2">The sequence shown here is derived from an EMBL/GenBank/DDBJ whole genome shotgun (WGS) entry which is preliminary data.</text>
</comment>
<keyword evidence="1" id="KW-0472">Membrane</keyword>
<name>A0ABQ4DLH9_9CELL</name>
<sequence>MRVPVVVDGDVVRARRCTAAPGPALGRSRVTATGAGVVTTGHEPPPRPVVAAAVVDVLVYVVVLNLVVEHLPQVLSESFTLTLLTAVLLKVVLEVVVVAKDRAKRRFRQADGPAGRVVGALLLWLVLVGSKFVVLEAVDLVVGPRVSLGGFFSVTLLVVVLLLARTGVRRLVAARAG</sequence>
<feature type="transmembrane region" description="Helical" evidence="1">
    <location>
        <begin position="114"/>
        <end position="134"/>
    </location>
</feature>
<dbReference type="EMBL" id="BONP01000010">
    <property type="protein sequence ID" value="GIG40218.1"/>
    <property type="molecule type" value="Genomic_DNA"/>
</dbReference>
<gene>
    <name evidence="2" type="ORF">Cph01nite_19800</name>
</gene>
<feature type="transmembrane region" description="Helical" evidence="1">
    <location>
        <begin position="146"/>
        <end position="164"/>
    </location>
</feature>
<keyword evidence="1" id="KW-1133">Transmembrane helix</keyword>
<accession>A0ABQ4DLH9</accession>
<keyword evidence="1" id="KW-0812">Transmembrane</keyword>
<evidence type="ECO:0000313" key="3">
    <source>
        <dbReference type="Proteomes" id="UP000614741"/>
    </source>
</evidence>